<dbReference type="RefSeq" id="WP_023361954.1">
    <property type="nucleotide sequence ID" value="NC_022657.1"/>
</dbReference>
<dbReference type="KEGG" id="afs:AFR_17310"/>
<dbReference type="Pfam" id="PF14525">
    <property type="entry name" value="AraC_binding_2"/>
    <property type="match status" value="1"/>
</dbReference>
<reference evidence="5 6" key="1">
    <citation type="journal article" date="2014" name="J. Biotechnol.">
        <title>Complete genome sequence of the actinobacterium Actinoplanes friuliensis HAG 010964, producer of the lipopeptide antibiotic friulimycin.</title>
        <authorList>
            <person name="Ruckert C."/>
            <person name="Szczepanowski R."/>
            <person name="Albersmeier A."/>
            <person name="Goesmann A."/>
            <person name="Fischer N."/>
            <person name="Steinkamper A."/>
            <person name="Puhler A."/>
            <person name="Biener R."/>
            <person name="Schwartz D."/>
            <person name="Kalinowski J."/>
        </authorList>
    </citation>
    <scope>NUCLEOTIDE SEQUENCE [LARGE SCALE GENOMIC DNA]</scope>
    <source>
        <strain evidence="5 6">DSM 7358</strain>
    </source>
</reference>
<evidence type="ECO:0000313" key="5">
    <source>
        <dbReference type="EMBL" id="AGZ41740.1"/>
    </source>
</evidence>
<dbReference type="eggNOG" id="COG2207">
    <property type="taxonomic scope" value="Bacteria"/>
</dbReference>
<evidence type="ECO:0000259" key="4">
    <source>
        <dbReference type="PROSITE" id="PS01124"/>
    </source>
</evidence>
<accession>U5W1A4</accession>
<keyword evidence="3" id="KW-0804">Transcription</keyword>
<dbReference type="SMART" id="SM00342">
    <property type="entry name" value="HTH_ARAC"/>
    <property type="match status" value="1"/>
</dbReference>
<dbReference type="SUPFAM" id="SSF46689">
    <property type="entry name" value="Homeodomain-like"/>
    <property type="match status" value="1"/>
</dbReference>
<dbReference type="PATRIC" id="fig|1246995.3.peg.3510"/>
<protein>
    <submittedName>
        <fullName evidence="5">RhaSlike HTH-type transcriptional activator</fullName>
    </submittedName>
</protein>
<dbReference type="STRING" id="1246995.AFR_17310"/>
<evidence type="ECO:0000256" key="3">
    <source>
        <dbReference type="ARBA" id="ARBA00023163"/>
    </source>
</evidence>
<keyword evidence="2" id="KW-0238">DNA-binding</keyword>
<dbReference type="GO" id="GO:0043565">
    <property type="term" value="F:sequence-specific DNA binding"/>
    <property type="evidence" value="ECO:0007669"/>
    <property type="project" value="InterPro"/>
</dbReference>
<dbReference type="GO" id="GO:0003700">
    <property type="term" value="F:DNA-binding transcription factor activity"/>
    <property type="evidence" value="ECO:0007669"/>
    <property type="project" value="InterPro"/>
</dbReference>
<dbReference type="InterPro" id="IPR035418">
    <property type="entry name" value="AraC-bd_2"/>
</dbReference>
<dbReference type="Gene3D" id="1.10.10.60">
    <property type="entry name" value="Homeodomain-like"/>
    <property type="match status" value="1"/>
</dbReference>
<dbReference type="InterPro" id="IPR018060">
    <property type="entry name" value="HTH_AraC"/>
</dbReference>
<dbReference type="PANTHER" id="PTHR46796">
    <property type="entry name" value="HTH-TYPE TRANSCRIPTIONAL ACTIVATOR RHAS-RELATED"/>
    <property type="match status" value="1"/>
</dbReference>
<keyword evidence="1" id="KW-0805">Transcription regulation</keyword>
<gene>
    <name evidence="5" type="ORF">AFR_17310</name>
</gene>
<dbReference type="PROSITE" id="PS01124">
    <property type="entry name" value="HTH_ARAC_FAMILY_2"/>
    <property type="match status" value="1"/>
</dbReference>
<proteinExistence type="predicted"/>
<dbReference type="InterPro" id="IPR009057">
    <property type="entry name" value="Homeodomain-like_sf"/>
</dbReference>
<organism evidence="5 6">
    <name type="scientific">Actinoplanes friuliensis DSM 7358</name>
    <dbReference type="NCBI Taxonomy" id="1246995"/>
    <lineage>
        <taxon>Bacteria</taxon>
        <taxon>Bacillati</taxon>
        <taxon>Actinomycetota</taxon>
        <taxon>Actinomycetes</taxon>
        <taxon>Micromonosporales</taxon>
        <taxon>Micromonosporaceae</taxon>
        <taxon>Actinoplanes</taxon>
    </lineage>
</organism>
<dbReference type="PROSITE" id="PS00041">
    <property type="entry name" value="HTH_ARAC_FAMILY_1"/>
    <property type="match status" value="1"/>
</dbReference>
<evidence type="ECO:0000256" key="1">
    <source>
        <dbReference type="ARBA" id="ARBA00023015"/>
    </source>
</evidence>
<dbReference type="InterPro" id="IPR018062">
    <property type="entry name" value="HTH_AraC-typ_CS"/>
</dbReference>
<evidence type="ECO:0000313" key="6">
    <source>
        <dbReference type="Proteomes" id="UP000017746"/>
    </source>
</evidence>
<dbReference type="AlphaFoldDB" id="U5W1A4"/>
<dbReference type="InterPro" id="IPR050204">
    <property type="entry name" value="AraC_XylS_family_regulators"/>
</dbReference>
<dbReference type="EMBL" id="CP006272">
    <property type="protein sequence ID" value="AGZ41740.1"/>
    <property type="molecule type" value="Genomic_DNA"/>
</dbReference>
<sequence length="320" mass="35230">MRTVHLNSSDLDQARGMLAEHFYPNVIDGLSPGALPAVDFEITRAGLFTIGDLRFGTDVRLRFGELGAYHVDLPSGGDLLWRQGRREPILATPRSAAVFSPDGDTTLDRWDAATRVLAIKIERPVLEAELERMLDAPVTTPLRLSPELDVSRGAGATWLRLAHLIAADAAQPEGLTGHPVLGRRLRESLVAGLLLAVPHNYRDRLERRRTTLATPRAVQRAIEVIRADPARPFTVADLAAAAGVSARSLQDSFQRHLSTSPMAYLRDVRLAWVHDELRRADPGRTTVTEVAYSCGFLHLGRFAGLYRSRYGVPPSATLRD</sequence>
<feature type="domain" description="HTH araC/xylS-type" evidence="4">
    <location>
        <begin position="219"/>
        <end position="320"/>
    </location>
</feature>
<evidence type="ECO:0000256" key="2">
    <source>
        <dbReference type="ARBA" id="ARBA00023125"/>
    </source>
</evidence>
<dbReference type="PANTHER" id="PTHR46796:SF12">
    <property type="entry name" value="HTH-TYPE DNA-BINDING TRANSCRIPTIONAL ACTIVATOR EUTR"/>
    <property type="match status" value="1"/>
</dbReference>
<dbReference type="HOGENOM" id="CLU_047930_0_1_11"/>
<dbReference type="Proteomes" id="UP000017746">
    <property type="component" value="Chromosome"/>
</dbReference>
<keyword evidence="6" id="KW-1185">Reference proteome</keyword>
<dbReference type="Pfam" id="PF12833">
    <property type="entry name" value="HTH_18"/>
    <property type="match status" value="1"/>
</dbReference>
<name>U5W1A4_9ACTN</name>